<gene>
    <name evidence="3" type="ORF">NATSA_14620</name>
</gene>
<reference evidence="3" key="1">
    <citation type="submission" date="2021-02" db="EMBL/GenBank/DDBJ databases">
        <title>Natronogracilivirga saccharolytica gen. nov. sp. nov. a new anaerobic, haloalkiliphilic carbohydrate-fermenting bacterium from soda lake and proposing of Cyclonatronumiaceae fam. nov. in the phylum Balneolaeota.</title>
        <authorList>
            <person name="Zhilina T.N."/>
            <person name="Sorokin D.Y."/>
            <person name="Zavarzina D.G."/>
            <person name="Toshchakov S.V."/>
            <person name="Kublanov I.V."/>
        </authorList>
    </citation>
    <scope>NUCLEOTIDE SEQUENCE</scope>
    <source>
        <strain evidence="3">Z-1702</strain>
    </source>
</reference>
<dbReference type="PANTHER" id="PTHR35526:SF3">
    <property type="entry name" value="ANTI-SIGMA-F FACTOR RSBW"/>
    <property type="match status" value="1"/>
</dbReference>
<proteinExistence type="predicted"/>
<dbReference type="InterPro" id="IPR003594">
    <property type="entry name" value="HATPase_dom"/>
</dbReference>
<evidence type="ECO:0000256" key="1">
    <source>
        <dbReference type="ARBA" id="ARBA00022527"/>
    </source>
</evidence>
<dbReference type="AlphaFoldDB" id="A0A8J7RPR2"/>
<accession>A0A8J7RPR2</accession>
<evidence type="ECO:0000259" key="2">
    <source>
        <dbReference type="Pfam" id="PF13581"/>
    </source>
</evidence>
<dbReference type="GO" id="GO:0005524">
    <property type="term" value="F:ATP binding"/>
    <property type="evidence" value="ECO:0007669"/>
    <property type="project" value="UniProtKB-KW"/>
</dbReference>
<dbReference type="Pfam" id="PF13581">
    <property type="entry name" value="HATPase_c_2"/>
    <property type="match status" value="1"/>
</dbReference>
<dbReference type="PANTHER" id="PTHR35526">
    <property type="entry name" value="ANTI-SIGMA-F FACTOR RSBW-RELATED"/>
    <property type="match status" value="1"/>
</dbReference>
<keyword evidence="3" id="KW-0547">Nucleotide-binding</keyword>
<keyword evidence="4" id="KW-1185">Reference proteome</keyword>
<dbReference type="InterPro" id="IPR050267">
    <property type="entry name" value="Anti-sigma-factor_SerPK"/>
</dbReference>
<feature type="domain" description="Histidine kinase/HSP90-like ATPase" evidence="2">
    <location>
        <begin position="3"/>
        <end position="129"/>
    </location>
</feature>
<keyword evidence="1" id="KW-0808">Transferase</keyword>
<dbReference type="RefSeq" id="WP_210513368.1">
    <property type="nucleotide sequence ID" value="NZ_JAFIDN010000017.1"/>
</dbReference>
<protein>
    <submittedName>
        <fullName evidence="3">ATP-binding protein</fullName>
    </submittedName>
</protein>
<keyword evidence="1" id="KW-0723">Serine/threonine-protein kinase</keyword>
<dbReference type="EMBL" id="JAFIDN010000017">
    <property type="protein sequence ID" value="MBP3193908.1"/>
    <property type="molecule type" value="Genomic_DNA"/>
</dbReference>
<organism evidence="3 4">
    <name type="scientific">Natronogracilivirga saccharolytica</name>
    <dbReference type="NCBI Taxonomy" id="2812953"/>
    <lineage>
        <taxon>Bacteria</taxon>
        <taxon>Pseudomonadati</taxon>
        <taxon>Balneolota</taxon>
        <taxon>Balneolia</taxon>
        <taxon>Balneolales</taxon>
        <taxon>Cyclonatronaceae</taxon>
        <taxon>Natronogracilivirga</taxon>
    </lineage>
</organism>
<name>A0A8J7RPR2_9BACT</name>
<dbReference type="Gene3D" id="3.30.565.10">
    <property type="entry name" value="Histidine kinase-like ATPase, C-terminal domain"/>
    <property type="match status" value="1"/>
</dbReference>
<dbReference type="InterPro" id="IPR036890">
    <property type="entry name" value="HATPase_C_sf"/>
</dbReference>
<dbReference type="SUPFAM" id="SSF55874">
    <property type="entry name" value="ATPase domain of HSP90 chaperone/DNA topoisomerase II/histidine kinase"/>
    <property type="match status" value="1"/>
</dbReference>
<keyword evidence="1" id="KW-0418">Kinase</keyword>
<dbReference type="GO" id="GO:0004674">
    <property type="term" value="F:protein serine/threonine kinase activity"/>
    <property type="evidence" value="ECO:0007669"/>
    <property type="project" value="UniProtKB-KW"/>
</dbReference>
<keyword evidence="3" id="KW-0067">ATP-binding</keyword>
<evidence type="ECO:0000313" key="3">
    <source>
        <dbReference type="EMBL" id="MBP3193908.1"/>
    </source>
</evidence>
<sequence length="131" mass="15125">MRISASTDELEKIRSFVASHAGEFGFSETDVNDIVLAVDEACTNIIKHAYEWNPEKNISVSVAFRNNEMLVSIIDEGKPFDPGSYQTPKLEEQLKNKKRSGYGILLIRKLMDNVEYRKRQSRNEIRMTKKR</sequence>
<evidence type="ECO:0000313" key="4">
    <source>
        <dbReference type="Proteomes" id="UP000673975"/>
    </source>
</evidence>
<comment type="caution">
    <text evidence="3">The sequence shown here is derived from an EMBL/GenBank/DDBJ whole genome shotgun (WGS) entry which is preliminary data.</text>
</comment>
<dbReference type="CDD" id="cd16936">
    <property type="entry name" value="HATPase_RsbW-like"/>
    <property type="match status" value="1"/>
</dbReference>
<dbReference type="Proteomes" id="UP000673975">
    <property type="component" value="Unassembled WGS sequence"/>
</dbReference>